<reference evidence="2" key="1">
    <citation type="journal article" date="2014" name="Int. J. Syst. Evol. Microbiol.">
        <title>Complete genome sequence of Corynebacterium casei LMG S-19264T (=DSM 44701T), isolated from a smear-ripened cheese.</title>
        <authorList>
            <consortium name="US DOE Joint Genome Institute (JGI-PGF)"/>
            <person name="Walter F."/>
            <person name="Albersmeier A."/>
            <person name="Kalinowski J."/>
            <person name="Ruckert C."/>
        </authorList>
    </citation>
    <scope>NUCLEOTIDE SEQUENCE</scope>
    <source>
        <strain evidence="2">KCTC 32422</strain>
    </source>
</reference>
<dbReference type="Pfam" id="PF13302">
    <property type="entry name" value="Acetyltransf_3"/>
    <property type="match status" value="1"/>
</dbReference>
<organism evidence="2 3">
    <name type="scientific">Novosphingobium arvoryzae</name>
    <dbReference type="NCBI Taxonomy" id="1256514"/>
    <lineage>
        <taxon>Bacteria</taxon>
        <taxon>Pseudomonadati</taxon>
        <taxon>Pseudomonadota</taxon>
        <taxon>Alphaproteobacteria</taxon>
        <taxon>Sphingomonadales</taxon>
        <taxon>Sphingomonadaceae</taxon>
        <taxon>Novosphingobium</taxon>
    </lineage>
</organism>
<evidence type="ECO:0000313" key="3">
    <source>
        <dbReference type="Proteomes" id="UP000634139"/>
    </source>
</evidence>
<dbReference type="Proteomes" id="UP000634139">
    <property type="component" value="Unassembled WGS sequence"/>
</dbReference>
<dbReference type="InterPro" id="IPR000182">
    <property type="entry name" value="GNAT_dom"/>
</dbReference>
<name>A0A918VIK1_9SPHN</name>
<keyword evidence="3" id="KW-1185">Reference proteome</keyword>
<dbReference type="EMBL" id="BMZD01000004">
    <property type="protein sequence ID" value="GGZ98974.1"/>
    <property type="molecule type" value="Genomic_DNA"/>
</dbReference>
<sequence>MFIRSERLFLRPGWPEDWEELLGGIADEAVVRNLAQAPWPYTADDARAFLRQPQDPRLPNFFVTLPTSAAPAEIIGGIALMRGESGAELGYWIAPDHWGQGYATEATRAVLGLARTLGHRRVTAGPFTDNPASARVLRKAGFRPTGEMRACYSRARGRTVPAAIHAIELGEPGSCDGGDDGVPAMRAA</sequence>
<gene>
    <name evidence="2" type="ORF">GCM10011617_19220</name>
</gene>
<dbReference type="PANTHER" id="PTHR43792">
    <property type="entry name" value="GNAT FAMILY, PUTATIVE (AFU_ORTHOLOGUE AFUA_3G00765)-RELATED-RELATED"/>
    <property type="match status" value="1"/>
</dbReference>
<dbReference type="PROSITE" id="PS51186">
    <property type="entry name" value="GNAT"/>
    <property type="match status" value="1"/>
</dbReference>
<dbReference type="InterPro" id="IPR051531">
    <property type="entry name" value="N-acetyltransferase"/>
</dbReference>
<feature type="domain" description="N-acetyltransferase" evidence="1">
    <location>
        <begin position="8"/>
        <end position="167"/>
    </location>
</feature>
<dbReference type="PANTHER" id="PTHR43792:SF16">
    <property type="entry name" value="N-ACETYLTRANSFERASE DOMAIN-CONTAINING PROTEIN"/>
    <property type="match status" value="1"/>
</dbReference>
<accession>A0A918VIK1</accession>
<protein>
    <submittedName>
        <fullName evidence="2">N-acetyltransferase</fullName>
    </submittedName>
</protein>
<comment type="caution">
    <text evidence="2">The sequence shown here is derived from an EMBL/GenBank/DDBJ whole genome shotgun (WGS) entry which is preliminary data.</text>
</comment>
<dbReference type="SUPFAM" id="SSF55729">
    <property type="entry name" value="Acyl-CoA N-acyltransferases (Nat)"/>
    <property type="match status" value="1"/>
</dbReference>
<dbReference type="GO" id="GO:0016747">
    <property type="term" value="F:acyltransferase activity, transferring groups other than amino-acyl groups"/>
    <property type="evidence" value="ECO:0007669"/>
    <property type="project" value="InterPro"/>
</dbReference>
<proteinExistence type="predicted"/>
<evidence type="ECO:0000259" key="1">
    <source>
        <dbReference type="PROSITE" id="PS51186"/>
    </source>
</evidence>
<dbReference type="RefSeq" id="WP_189540894.1">
    <property type="nucleotide sequence ID" value="NZ_BMZD01000004.1"/>
</dbReference>
<dbReference type="InterPro" id="IPR016181">
    <property type="entry name" value="Acyl_CoA_acyltransferase"/>
</dbReference>
<evidence type="ECO:0000313" key="2">
    <source>
        <dbReference type="EMBL" id="GGZ98974.1"/>
    </source>
</evidence>
<dbReference type="AlphaFoldDB" id="A0A918VIK1"/>
<reference evidence="2" key="2">
    <citation type="submission" date="2020-09" db="EMBL/GenBank/DDBJ databases">
        <authorList>
            <person name="Sun Q."/>
            <person name="Kim S."/>
        </authorList>
    </citation>
    <scope>NUCLEOTIDE SEQUENCE</scope>
    <source>
        <strain evidence="2">KCTC 32422</strain>
    </source>
</reference>
<dbReference type="CDD" id="cd04301">
    <property type="entry name" value="NAT_SF"/>
    <property type="match status" value="1"/>
</dbReference>
<dbReference type="Gene3D" id="3.40.630.30">
    <property type="match status" value="1"/>
</dbReference>